<dbReference type="EMBL" id="CAXDID020000071">
    <property type="protein sequence ID" value="CAL6014556.1"/>
    <property type="molecule type" value="Genomic_DNA"/>
</dbReference>
<organism evidence="1">
    <name type="scientific">Hexamita inflata</name>
    <dbReference type="NCBI Taxonomy" id="28002"/>
    <lineage>
        <taxon>Eukaryota</taxon>
        <taxon>Metamonada</taxon>
        <taxon>Diplomonadida</taxon>
        <taxon>Hexamitidae</taxon>
        <taxon>Hexamitinae</taxon>
        <taxon>Hexamita</taxon>
    </lineage>
</organism>
<keyword evidence="3" id="KW-1185">Reference proteome</keyword>
<dbReference type="AlphaFoldDB" id="A0AA86PGN5"/>
<accession>A0AA86PGN5</accession>
<evidence type="ECO:0000313" key="2">
    <source>
        <dbReference type="EMBL" id="CAL6014556.1"/>
    </source>
</evidence>
<proteinExistence type="predicted"/>
<evidence type="ECO:0000313" key="1">
    <source>
        <dbReference type="EMBL" id="CAI9937911.1"/>
    </source>
</evidence>
<dbReference type="Proteomes" id="UP001642409">
    <property type="component" value="Unassembled WGS sequence"/>
</dbReference>
<gene>
    <name evidence="2" type="ORF">HINF_LOCUS24322</name>
    <name evidence="1" type="ORF">HINF_LOCUS25556</name>
</gene>
<reference evidence="1" key="1">
    <citation type="submission" date="2023-06" db="EMBL/GenBank/DDBJ databases">
        <authorList>
            <person name="Kurt Z."/>
        </authorList>
    </citation>
    <scope>NUCLEOTIDE SEQUENCE</scope>
</reference>
<reference evidence="2 3" key="2">
    <citation type="submission" date="2024-07" db="EMBL/GenBank/DDBJ databases">
        <authorList>
            <person name="Akdeniz Z."/>
        </authorList>
    </citation>
    <scope>NUCLEOTIDE SEQUENCE [LARGE SCALE GENOMIC DNA]</scope>
</reference>
<sequence>MKQQCCTCPLTTSFISKPILDQFVLVFSAKIDSISEFGENVLVSSLKCIQKLFWVRLIFNATAFGTACFEFSLLHFDALFLLAHWFLNTSPQFTTICLRIQFKTKNISTDECIISVSSVSRYCGISTYCSGWADWLILE</sequence>
<name>A0AA86PGN5_9EUKA</name>
<protein>
    <submittedName>
        <fullName evidence="2">Hypothetical_protein</fullName>
    </submittedName>
</protein>
<comment type="caution">
    <text evidence="1">The sequence shown here is derived from an EMBL/GenBank/DDBJ whole genome shotgun (WGS) entry which is preliminary data.</text>
</comment>
<evidence type="ECO:0000313" key="3">
    <source>
        <dbReference type="Proteomes" id="UP001642409"/>
    </source>
</evidence>
<dbReference type="EMBL" id="CATOUU010000653">
    <property type="protein sequence ID" value="CAI9937911.1"/>
    <property type="molecule type" value="Genomic_DNA"/>
</dbReference>